<keyword evidence="3" id="KW-0109">Calcium transport</keyword>
<evidence type="ECO:0000256" key="9">
    <source>
        <dbReference type="ARBA" id="ARBA00023065"/>
    </source>
</evidence>
<dbReference type="GO" id="GO:0007268">
    <property type="term" value="P:chemical synaptic transmission"/>
    <property type="evidence" value="ECO:0007669"/>
    <property type="project" value="TreeGrafter"/>
</dbReference>
<comment type="caution">
    <text evidence="15">The sequence shown here is derived from an EMBL/GenBank/DDBJ whole genome shotgun (WGS) entry which is preliminary data.</text>
</comment>
<dbReference type="GO" id="GO:0045202">
    <property type="term" value="C:synapse"/>
    <property type="evidence" value="ECO:0007669"/>
    <property type="project" value="GOC"/>
</dbReference>
<organism evidence="15 16">
    <name type="scientific">Champsocephalus gunnari</name>
    <name type="common">Mackerel icefish</name>
    <dbReference type="NCBI Taxonomy" id="52237"/>
    <lineage>
        <taxon>Eukaryota</taxon>
        <taxon>Metazoa</taxon>
        <taxon>Chordata</taxon>
        <taxon>Craniata</taxon>
        <taxon>Vertebrata</taxon>
        <taxon>Euteleostomi</taxon>
        <taxon>Actinopterygii</taxon>
        <taxon>Neopterygii</taxon>
        <taxon>Teleostei</taxon>
        <taxon>Neoteleostei</taxon>
        <taxon>Acanthomorphata</taxon>
        <taxon>Eupercaria</taxon>
        <taxon>Perciformes</taxon>
        <taxon>Notothenioidei</taxon>
        <taxon>Channichthyidae</taxon>
        <taxon>Champsocephalus</taxon>
    </lineage>
</organism>
<reference evidence="15 16" key="1">
    <citation type="journal article" date="2023" name="Mol. Biol. Evol.">
        <title>Genomics of Secondarily Temperate Adaptation in the Only Non-Antarctic Icefish.</title>
        <authorList>
            <person name="Rivera-Colon A.G."/>
            <person name="Rayamajhi N."/>
            <person name="Minhas B.F."/>
            <person name="Madrigal G."/>
            <person name="Bilyk K.T."/>
            <person name="Yoon V."/>
            <person name="Hune M."/>
            <person name="Gregory S."/>
            <person name="Cheng C.H.C."/>
            <person name="Catchen J.M."/>
        </authorList>
    </citation>
    <scope>NUCLEOTIDE SEQUENCE [LARGE SCALE GENOMIC DNA]</scope>
    <source>
        <tissue evidence="15">White muscle</tissue>
    </source>
</reference>
<dbReference type="GO" id="GO:0098703">
    <property type="term" value="P:calcium ion import across plasma membrane"/>
    <property type="evidence" value="ECO:0007669"/>
    <property type="project" value="TreeGrafter"/>
</dbReference>
<dbReference type="Proteomes" id="UP001331515">
    <property type="component" value="Unassembled WGS sequence"/>
</dbReference>
<feature type="transmembrane region" description="Helical" evidence="13">
    <location>
        <begin position="229"/>
        <end position="250"/>
    </location>
</feature>
<evidence type="ECO:0000313" key="16">
    <source>
        <dbReference type="Proteomes" id="UP001331515"/>
    </source>
</evidence>
<keyword evidence="7" id="KW-0851">Voltage-gated channel</keyword>
<evidence type="ECO:0000256" key="4">
    <source>
        <dbReference type="ARBA" id="ARBA00022673"/>
    </source>
</evidence>
<feature type="transmembrane region" description="Helical" evidence="13">
    <location>
        <begin position="37"/>
        <end position="57"/>
    </location>
</feature>
<keyword evidence="5 13" id="KW-0812">Transmembrane</keyword>
<dbReference type="PANTHER" id="PTHR45628:SF5">
    <property type="entry name" value="VOLTAGE-DEPENDENT R-TYPE CALCIUM CHANNEL SUBUNIT ALPHA-1E"/>
    <property type="match status" value="1"/>
</dbReference>
<feature type="transmembrane region" description="Helical" evidence="13">
    <location>
        <begin position="157"/>
        <end position="176"/>
    </location>
</feature>
<feature type="domain" description="Ion transport" evidence="14">
    <location>
        <begin position="158"/>
        <end position="247"/>
    </location>
</feature>
<evidence type="ECO:0000256" key="10">
    <source>
        <dbReference type="ARBA" id="ARBA00023136"/>
    </source>
</evidence>
<proteinExistence type="predicted"/>
<accession>A0AAN8I3E6</accession>
<dbReference type="PANTHER" id="PTHR45628">
    <property type="entry name" value="VOLTAGE-DEPENDENT CALCIUM CHANNEL TYPE A SUBUNIT ALPHA-1"/>
    <property type="match status" value="1"/>
</dbReference>
<feature type="compositionally biased region" description="Basic and acidic residues" evidence="12">
    <location>
        <begin position="113"/>
        <end position="123"/>
    </location>
</feature>
<dbReference type="InterPro" id="IPR027359">
    <property type="entry name" value="Volt_channel_dom_sf"/>
</dbReference>
<gene>
    <name evidence="15" type="ORF">CgunFtcFv8_027488</name>
</gene>
<sequence length="256" mass="28979">MILTTIIANCIVLALEQHLPGEDKTPMSKRLEKTEPYFIGMFCFEAGIKVIALGFAFHKGSYLRNGWNVMDFIVVLSVYQYCSFKCKSMEESIFSLYHLLLTSLSPPDLPPVKSKDPDCKSEKEEEEESKPAVTPDSMFIFKPDNPVRRVCHYVVNLRYFETCILLVIAASSIALAAEDPVATSSNWNKVLRYFDYVFTGVFTFEMIIKMIDQGLLLHDGSYFRDLWNVLDFIVVVGALVAFALSSVTAFNMNTNP</sequence>
<protein>
    <recommendedName>
        <fullName evidence="14">Ion transport domain-containing protein</fullName>
    </recommendedName>
</protein>
<dbReference type="FunFam" id="1.20.120.350:FF:000011">
    <property type="entry name" value="Voltage-dependent N-type calcium channel subunit alpha"/>
    <property type="match status" value="1"/>
</dbReference>
<name>A0AAN8I3E6_CHAGU</name>
<dbReference type="EMBL" id="JAURVH010001516">
    <property type="protein sequence ID" value="KAK5931329.1"/>
    <property type="molecule type" value="Genomic_DNA"/>
</dbReference>
<keyword evidence="10 13" id="KW-0472">Membrane</keyword>
<dbReference type="InterPro" id="IPR050599">
    <property type="entry name" value="VDCC_alpha-1_subunit"/>
</dbReference>
<dbReference type="Gene3D" id="1.20.120.350">
    <property type="entry name" value="Voltage-gated potassium channels. Chain C"/>
    <property type="match status" value="2"/>
</dbReference>
<keyword evidence="8 13" id="KW-1133">Transmembrane helix</keyword>
<evidence type="ECO:0000256" key="6">
    <source>
        <dbReference type="ARBA" id="ARBA00022837"/>
    </source>
</evidence>
<keyword evidence="11" id="KW-0407">Ion channel</keyword>
<evidence type="ECO:0000256" key="2">
    <source>
        <dbReference type="ARBA" id="ARBA00022448"/>
    </source>
</evidence>
<keyword evidence="16" id="KW-1185">Reference proteome</keyword>
<comment type="subcellular location">
    <subcellularLocation>
        <location evidence="1">Membrane</location>
        <topology evidence="1">Multi-pass membrane protein</topology>
    </subcellularLocation>
</comment>
<evidence type="ECO:0000256" key="11">
    <source>
        <dbReference type="ARBA" id="ARBA00023303"/>
    </source>
</evidence>
<evidence type="ECO:0000256" key="8">
    <source>
        <dbReference type="ARBA" id="ARBA00022989"/>
    </source>
</evidence>
<dbReference type="SUPFAM" id="SSF81324">
    <property type="entry name" value="Voltage-gated potassium channels"/>
    <property type="match status" value="2"/>
</dbReference>
<keyword evidence="9" id="KW-0406">Ion transport</keyword>
<dbReference type="GO" id="GO:0008331">
    <property type="term" value="F:high voltage-gated calcium channel activity"/>
    <property type="evidence" value="ECO:0007669"/>
    <property type="project" value="TreeGrafter"/>
</dbReference>
<keyword evidence="6" id="KW-0106">Calcium</keyword>
<evidence type="ECO:0000256" key="5">
    <source>
        <dbReference type="ARBA" id="ARBA00022692"/>
    </source>
</evidence>
<dbReference type="Pfam" id="PF00520">
    <property type="entry name" value="Ion_trans"/>
    <property type="match status" value="2"/>
</dbReference>
<evidence type="ECO:0000256" key="3">
    <source>
        <dbReference type="ARBA" id="ARBA00022568"/>
    </source>
</evidence>
<evidence type="ECO:0000256" key="13">
    <source>
        <dbReference type="SAM" id="Phobius"/>
    </source>
</evidence>
<evidence type="ECO:0000256" key="12">
    <source>
        <dbReference type="SAM" id="MobiDB-lite"/>
    </source>
</evidence>
<evidence type="ECO:0000256" key="7">
    <source>
        <dbReference type="ARBA" id="ARBA00022882"/>
    </source>
</evidence>
<evidence type="ECO:0000256" key="1">
    <source>
        <dbReference type="ARBA" id="ARBA00004141"/>
    </source>
</evidence>
<evidence type="ECO:0000259" key="14">
    <source>
        <dbReference type="Pfam" id="PF00520"/>
    </source>
</evidence>
<dbReference type="InterPro" id="IPR005821">
    <property type="entry name" value="Ion_trans_dom"/>
</dbReference>
<dbReference type="GO" id="GO:0005891">
    <property type="term" value="C:voltage-gated calcium channel complex"/>
    <property type="evidence" value="ECO:0007669"/>
    <property type="project" value="TreeGrafter"/>
</dbReference>
<keyword evidence="2" id="KW-0813">Transport</keyword>
<feature type="region of interest" description="Disordered" evidence="12">
    <location>
        <begin position="110"/>
        <end position="132"/>
    </location>
</feature>
<evidence type="ECO:0000313" key="15">
    <source>
        <dbReference type="EMBL" id="KAK5931329.1"/>
    </source>
</evidence>
<keyword evidence="4" id="KW-0107">Calcium channel</keyword>
<dbReference type="GO" id="GO:0043025">
    <property type="term" value="C:neuronal cell body"/>
    <property type="evidence" value="ECO:0007669"/>
    <property type="project" value="TreeGrafter"/>
</dbReference>
<dbReference type="AlphaFoldDB" id="A0AAN8I3E6"/>
<feature type="domain" description="Ion transport" evidence="14">
    <location>
        <begin position="1"/>
        <end position="88"/>
    </location>
</feature>
<feature type="transmembrane region" description="Helical" evidence="13">
    <location>
        <begin position="196"/>
        <end position="217"/>
    </location>
</feature>